<dbReference type="Proteomes" id="UP000004947">
    <property type="component" value="Unassembled WGS sequence"/>
</dbReference>
<dbReference type="InterPro" id="IPR036278">
    <property type="entry name" value="Sialidase_sf"/>
</dbReference>
<gene>
    <name evidence="2" type="ORF">LNTAR_19987</name>
</gene>
<sequence length="452" mass="50366">MNIRMITTLLATALLSSVSAQVSLTGSKDLAKQEGDITMDEMVARTLVISAAEKERLTDLEVNGILTVKPVALPVGPHLKGKNHHLGWPVGIKIGKTLLCAYHQTLRHHGGGPSQDANSSDAVIVRSTDGGNTWSDPIDIRQFGTSEKAMVLNFGNCFGILDGKIFLATKYGLYRSEDEGKSWTLLPDALTQDQTGHKYTENFGPRMIVHPDRGLVIPVGVERSPYIDMYSSKDEGLTWTHERVTLSDKIHPLEPTAIYHDGRLIFLTRNHTLPFKWHQQLRETQRPAMLVSDTGWFPMTHQQLTNISSYRWPDTTDVDFNPVTKRFEAVVTNRSGGAEKDEKNERHEQTVNLWSLSQEDMYAGRADKWRFEGTLLRLKSGMLGIAADDIDAAHPGGAVIDEDEGVQHIFIYCGRYSTPAGIYRISRTLDTNKLREAMSQQGSEGDTVNRAP</sequence>
<dbReference type="Gene3D" id="2.120.10.10">
    <property type="match status" value="1"/>
</dbReference>
<name>A6DPU2_9BACT</name>
<keyword evidence="3" id="KW-1185">Reference proteome</keyword>
<dbReference type="EMBL" id="ABCK01000017">
    <property type="protein sequence ID" value="EDM26387.1"/>
    <property type="molecule type" value="Genomic_DNA"/>
</dbReference>
<dbReference type="CDD" id="cd15482">
    <property type="entry name" value="Sialidase_non-viral"/>
    <property type="match status" value="1"/>
</dbReference>
<evidence type="ECO:0000313" key="3">
    <source>
        <dbReference type="Proteomes" id="UP000004947"/>
    </source>
</evidence>
<dbReference type="STRING" id="313628.LNTAR_19987"/>
<evidence type="ECO:0000313" key="2">
    <source>
        <dbReference type="EMBL" id="EDM26387.1"/>
    </source>
</evidence>
<dbReference type="SUPFAM" id="SSF50939">
    <property type="entry name" value="Sialidases"/>
    <property type="match status" value="1"/>
</dbReference>
<dbReference type="OrthoDB" id="9757947at2"/>
<protein>
    <recommendedName>
        <fullName evidence="4">Sialidase domain-containing protein</fullName>
    </recommendedName>
</protein>
<dbReference type="RefSeq" id="WP_007279873.1">
    <property type="nucleotide sequence ID" value="NZ_ABCK01000017.1"/>
</dbReference>
<feature type="chain" id="PRO_5002691326" description="Sialidase domain-containing protein" evidence="1">
    <location>
        <begin position="21"/>
        <end position="452"/>
    </location>
</feature>
<comment type="caution">
    <text evidence="2">The sequence shown here is derived from an EMBL/GenBank/DDBJ whole genome shotgun (WGS) entry which is preliminary data.</text>
</comment>
<evidence type="ECO:0008006" key="4">
    <source>
        <dbReference type="Google" id="ProtNLM"/>
    </source>
</evidence>
<proteinExistence type="predicted"/>
<reference evidence="2 3" key="1">
    <citation type="journal article" date="2010" name="J. Bacteriol.">
        <title>Genome sequence of Lentisphaera araneosa HTCC2155T, the type species of the order Lentisphaerales in the phylum Lentisphaerae.</title>
        <authorList>
            <person name="Thrash J.C."/>
            <person name="Cho J.C."/>
            <person name="Vergin K.L."/>
            <person name="Morris R.M."/>
            <person name="Giovannoni S.J."/>
        </authorList>
    </citation>
    <scope>NUCLEOTIDE SEQUENCE [LARGE SCALE GENOMIC DNA]</scope>
    <source>
        <strain evidence="2 3">HTCC2155</strain>
    </source>
</reference>
<accession>A6DPU2</accession>
<keyword evidence="1" id="KW-0732">Signal</keyword>
<organism evidence="2 3">
    <name type="scientific">Lentisphaera araneosa HTCC2155</name>
    <dbReference type="NCBI Taxonomy" id="313628"/>
    <lineage>
        <taxon>Bacteria</taxon>
        <taxon>Pseudomonadati</taxon>
        <taxon>Lentisphaerota</taxon>
        <taxon>Lentisphaeria</taxon>
        <taxon>Lentisphaerales</taxon>
        <taxon>Lentisphaeraceae</taxon>
        <taxon>Lentisphaera</taxon>
    </lineage>
</organism>
<feature type="signal peptide" evidence="1">
    <location>
        <begin position="1"/>
        <end position="20"/>
    </location>
</feature>
<evidence type="ECO:0000256" key="1">
    <source>
        <dbReference type="SAM" id="SignalP"/>
    </source>
</evidence>
<dbReference type="AlphaFoldDB" id="A6DPU2"/>